<evidence type="ECO:0000256" key="2">
    <source>
        <dbReference type="ARBA" id="ARBA00013017"/>
    </source>
</evidence>
<evidence type="ECO:0000256" key="5">
    <source>
        <dbReference type="ARBA" id="ARBA00022946"/>
    </source>
</evidence>
<keyword evidence="6" id="KW-0560">Oxidoreductase</keyword>
<accession>A0A2R6B1G2</accession>
<sequence length="150" mass="16714">MLRVGDDAPLFEGVTDTGEKFSLSEYVGKANIVVYFYPKDDTPGCTREACAFRDSWDKLTQRGAVVIGVSSDGVESHQAFKKKYGLPFILVSDPNNKIRELYGVKGLLLPPRVTFVIDKKGKISYVYNSQLNPERHVDEALRALQALNAE</sequence>
<evidence type="ECO:0000256" key="7">
    <source>
        <dbReference type="ARBA" id="ARBA00023078"/>
    </source>
</evidence>
<dbReference type="EC" id="1.11.1.24" evidence="2"/>
<dbReference type="PANTHER" id="PTHR42801">
    <property type="entry name" value="THIOREDOXIN-DEPENDENT PEROXIDE REDUCTASE"/>
    <property type="match status" value="1"/>
</dbReference>
<evidence type="ECO:0000256" key="6">
    <source>
        <dbReference type="ARBA" id="ARBA00023002"/>
    </source>
</evidence>
<evidence type="ECO:0000256" key="8">
    <source>
        <dbReference type="ARBA" id="ARBA00023157"/>
    </source>
</evidence>
<evidence type="ECO:0000256" key="12">
    <source>
        <dbReference type="ARBA" id="ARBA00049091"/>
    </source>
</evidence>
<evidence type="ECO:0000256" key="13">
    <source>
        <dbReference type="ARBA" id="ARBA00060385"/>
    </source>
</evidence>
<dbReference type="InterPro" id="IPR024706">
    <property type="entry name" value="Peroxiredoxin_AhpC-typ"/>
</dbReference>
<dbReference type="GO" id="GO:0034599">
    <property type="term" value="P:cellular response to oxidative stress"/>
    <property type="evidence" value="ECO:0007669"/>
    <property type="project" value="TreeGrafter"/>
</dbReference>
<evidence type="ECO:0000256" key="14">
    <source>
        <dbReference type="PIRSR" id="PIRSR000239-1"/>
    </source>
</evidence>
<dbReference type="FunFam" id="3.40.30.10:FF:000122">
    <property type="entry name" value="Peroxiredoxin Q chloroplastic"/>
    <property type="match status" value="1"/>
</dbReference>
<dbReference type="Pfam" id="PF00578">
    <property type="entry name" value="AhpC-TSA"/>
    <property type="match status" value="1"/>
</dbReference>
<keyword evidence="8" id="KW-1015">Disulfide bond</keyword>
<dbReference type="EMBL" id="NEXJ01000023">
    <property type="protein sequence ID" value="PSN92460.1"/>
    <property type="molecule type" value="Genomic_DNA"/>
</dbReference>
<protein>
    <recommendedName>
        <fullName evidence="2">thioredoxin-dependent peroxiredoxin</fullName>
        <ecNumber evidence="2">1.11.1.24</ecNumber>
    </recommendedName>
    <alternativeName>
        <fullName evidence="10">Thioredoxin peroxidase</fullName>
    </alternativeName>
</protein>
<organism evidence="16 17">
    <name type="scientific">Candidatus Marsarchaeota G2 archaeon ECH_B_SAG-M15</name>
    <dbReference type="NCBI Taxonomy" id="1978162"/>
    <lineage>
        <taxon>Archaea</taxon>
        <taxon>Candidatus Marsarchaeota</taxon>
        <taxon>Candidatus Marsarchaeota group 2</taxon>
    </lineage>
</organism>
<dbReference type="GO" id="GO:0045454">
    <property type="term" value="P:cell redox homeostasis"/>
    <property type="evidence" value="ECO:0007669"/>
    <property type="project" value="TreeGrafter"/>
</dbReference>
<proteinExistence type="inferred from homology"/>
<evidence type="ECO:0000256" key="1">
    <source>
        <dbReference type="ARBA" id="ARBA00011245"/>
    </source>
</evidence>
<evidence type="ECO:0000256" key="9">
    <source>
        <dbReference type="ARBA" id="ARBA00023284"/>
    </source>
</evidence>
<keyword evidence="4" id="KW-0049">Antioxidant</keyword>
<comment type="similarity">
    <text evidence="11">Belongs to the peroxiredoxin family. BCP/PrxQ subfamily.</text>
</comment>
<dbReference type="Gene3D" id="3.40.30.10">
    <property type="entry name" value="Glutaredoxin"/>
    <property type="match status" value="1"/>
</dbReference>
<dbReference type="InterPro" id="IPR050924">
    <property type="entry name" value="Peroxiredoxin_BCP/PrxQ"/>
</dbReference>
<comment type="subunit">
    <text evidence="1">Monomer.</text>
</comment>
<evidence type="ECO:0000256" key="3">
    <source>
        <dbReference type="ARBA" id="ARBA00022559"/>
    </source>
</evidence>
<evidence type="ECO:0000259" key="15">
    <source>
        <dbReference type="PROSITE" id="PS51352"/>
    </source>
</evidence>
<evidence type="ECO:0000256" key="4">
    <source>
        <dbReference type="ARBA" id="ARBA00022862"/>
    </source>
</evidence>
<dbReference type="PROSITE" id="PS51352">
    <property type="entry name" value="THIOREDOXIN_2"/>
    <property type="match status" value="1"/>
</dbReference>
<comment type="caution">
    <text evidence="16">The sequence shown here is derived from an EMBL/GenBank/DDBJ whole genome shotgun (WGS) entry which is preliminary data.</text>
</comment>
<evidence type="ECO:0000313" key="17">
    <source>
        <dbReference type="Proteomes" id="UP000240490"/>
    </source>
</evidence>
<keyword evidence="5" id="KW-0809">Transit peptide</keyword>
<keyword evidence="7" id="KW-0793">Thylakoid</keyword>
<evidence type="ECO:0000256" key="10">
    <source>
        <dbReference type="ARBA" id="ARBA00032824"/>
    </source>
</evidence>
<dbReference type="PIRSF" id="PIRSF000239">
    <property type="entry name" value="AHPC"/>
    <property type="match status" value="1"/>
</dbReference>
<comment type="catalytic activity">
    <reaction evidence="12">
        <text>a hydroperoxide + [thioredoxin]-dithiol = an alcohol + [thioredoxin]-disulfide + H2O</text>
        <dbReference type="Rhea" id="RHEA:62620"/>
        <dbReference type="Rhea" id="RHEA-COMP:10698"/>
        <dbReference type="Rhea" id="RHEA-COMP:10700"/>
        <dbReference type="ChEBI" id="CHEBI:15377"/>
        <dbReference type="ChEBI" id="CHEBI:29950"/>
        <dbReference type="ChEBI" id="CHEBI:30879"/>
        <dbReference type="ChEBI" id="CHEBI:35924"/>
        <dbReference type="ChEBI" id="CHEBI:50058"/>
        <dbReference type="EC" id="1.11.1.24"/>
    </reaction>
</comment>
<dbReference type="GO" id="GO:0005737">
    <property type="term" value="C:cytoplasm"/>
    <property type="evidence" value="ECO:0007669"/>
    <property type="project" value="TreeGrafter"/>
</dbReference>
<dbReference type="GO" id="GO:0009579">
    <property type="term" value="C:thylakoid"/>
    <property type="evidence" value="ECO:0007669"/>
    <property type="project" value="UniProtKB-SubCell"/>
</dbReference>
<keyword evidence="3" id="KW-0575">Peroxidase</keyword>
<feature type="domain" description="Thioredoxin" evidence="15">
    <location>
        <begin position="2"/>
        <end position="149"/>
    </location>
</feature>
<dbReference type="SUPFAM" id="SSF52833">
    <property type="entry name" value="Thioredoxin-like"/>
    <property type="match status" value="1"/>
</dbReference>
<dbReference type="GO" id="GO:0008379">
    <property type="term" value="F:thioredoxin peroxidase activity"/>
    <property type="evidence" value="ECO:0007669"/>
    <property type="project" value="TreeGrafter"/>
</dbReference>
<evidence type="ECO:0000313" key="16">
    <source>
        <dbReference type="EMBL" id="PSN92460.1"/>
    </source>
</evidence>
<dbReference type="PANTHER" id="PTHR42801:SF4">
    <property type="entry name" value="AHPC_TSA FAMILY PROTEIN"/>
    <property type="match status" value="1"/>
</dbReference>
<reference evidence="16 17" key="1">
    <citation type="submission" date="2017-04" db="EMBL/GenBank/DDBJ databases">
        <title>Novel microbial lineages endemic to geothermal iron-oxide mats fill important gaps in the evolutionary history of Archaea.</title>
        <authorList>
            <person name="Jay Z.J."/>
            <person name="Beam J.P."/>
            <person name="Dlakic M."/>
            <person name="Rusch D.B."/>
            <person name="Kozubal M.A."/>
            <person name="Inskeep W.P."/>
        </authorList>
    </citation>
    <scope>NUCLEOTIDE SEQUENCE [LARGE SCALE GENOMIC DNA]</scope>
    <source>
        <strain evidence="16">ECH_B_SAG-M15</strain>
    </source>
</reference>
<name>A0A2R6B1G2_9ARCH</name>
<evidence type="ECO:0000256" key="11">
    <source>
        <dbReference type="ARBA" id="ARBA00038489"/>
    </source>
</evidence>
<dbReference type="Proteomes" id="UP000240490">
    <property type="component" value="Unassembled WGS sequence"/>
</dbReference>
<dbReference type="InterPro" id="IPR013766">
    <property type="entry name" value="Thioredoxin_domain"/>
</dbReference>
<gene>
    <name evidence="16" type="ORF">B9Q08_01350</name>
</gene>
<comment type="subcellular location">
    <subcellularLocation>
        <location evidence="13">Thylakoid</location>
    </subcellularLocation>
</comment>
<dbReference type="AlphaFoldDB" id="A0A2R6B1G2"/>
<dbReference type="InterPro" id="IPR000866">
    <property type="entry name" value="AhpC/TSA"/>
</dbReference>
<dbReference type="CDD" id="cd03017">
    <property type="entry name" value="PRX_BCP"/>
    <property type="match status" value="1"/>
</dbReference>
<keyword evidence="9" id="KW-0676">Redox-active center</keyword>
<dbReference type="InterPro" id="IPR036249">
    <property type="entry name" value="Thioredoxin-like_sf"/>
</dbReference>
<feature type="active site" description="Cysteine sulfenic acid (-SOH) intermediate; for peroxidase activity" evidence="14">
    <location>
        <position position="45"/>
    </location>
</feature>